<dbReference type="Gene3D" id="2.120.10.30">
    <property type="entry name" value="TolB, C-terminal domain"/>
    <property type="match status" value="1"/>
</dbReference>
<reference evidence="3 4" key="1">
    <citation type="submission" date="2016-03" db="EMBL/GenBank/DDBJ databases">
        <authorList>
            <person name="Ploux O."/>
        </authorList>
    </citation>
    <scope>NUCLEOTIDE SEQUENCE [LARGE SCALE GENOMIC DNA]</scope>
    <source>
        <strain evidence="3 4">UAMH 11012</strain>
    </source>
</reference>
<gene>
    <name evidence="3" type="ORF">PAC_03708</name>
</gene>
<feature type="signal peptide" evidence="1">
    <location>
        <begin position="1"/>
        <end position="24"/>
    </location>
</feature>
<sequence length="434" mass="47371">MRSPTPLRSSLATAILAFTCVTTGQNLPPGVISPLVQTCGPTSKIACINHYASVMPYHFYRQASDNASYEDTFPSTIVGNDSSFSLLKGADFLIFDHDRGLEMLGSSPSYEYMFAVNDAVHEAPVWSPVTNKLYLSQLRGKTSPPGFLPQLVVNLNVEPPYLGELISDPPIYAPNGGTLHNGLIYWGVSGGNNSVGGIEERPGIATLDPTTNKTVTLLNNYFGHYFNTVDDLFVDDRGDVWFTDPQYSWFNALTDTAPQLNSASYRFRPSTGVVSMIDDTMVQPNGIAISPRMENCSATENRKVYITDSGAVTGTIIQSLGSQGTGFNSTGRRTVYAFDLTSDGNHIINRRPVWFAQDLIPDGLKVARNGWIVAGAGTGVDIVDPDDGALIVRIQTNFTVQNFAWTGSDYMDFWLMGNSGIARVKWNLQGQELK</sequence>
<feature type="domain" description="SMP-30/Gluconolactonase/LRE-like region" evidence="2">
    <location>
        <begin position="203"/>
        <end position="412"/>
    </location>
</feature>
<evidence type="ECO:0000313" key="3">
    <source>
        <dbReference type="EMBL" id="CZR53826.1"/>
    </source>
</evidence>
<protein>
    <submittedName>
        <fullName evidence="3">Related to lactonohydrolase</fullName>
    </submittedName>
</protein>
<keyword evidence="3" id="KW-0378">Hydrolase</keyword>
<keyword evidence="1" id="KW-0732">Signal</keyword>
<dbReference type="InterPro" id="IPR011042">
    <property type="entry name" value="6-blade_b-propeller_TolB-like"/>
</dbReference>
<dbReference type="SUPFAM" id="SSF63829">
    <property type="entry name" value="Calcium-dependent phosphotriesterase"/>
    <property type="match status" value="1"/>
</dbReference>
<dbReference type="OrthoDB" id="423498at2759"/>
<accession>A0A1L7WM49</accession>
<dbReference type="Pfam" id="PF08450">
    <property type="entry name" value="SGL"/>
    <property type="match status" value="1"/>
</dbReference>
<dbReference type="AlphaFoldDB" id="A0A1L7WM49"/>
<dbReference type="PANTHER" id="PTHR47064">
    <property type="entry name" value="PUTATIVE (AFU_ORTHOLOGUE AFUA_1G08990)-RELATED"/>
    <property type="match status" value="1"/>
</dbReference>
<dbReference type="STRING" id="576137.A0A1L7WM49"/>
<dbReference type="InterPro" id="IPR052988">
    <property type="entry name" value="Oryzine_lactonohydrolase"/>
</dbReference>
<dbReference type="Proteomes" id="UP000184330">
    <property type="component" value="Unassembled WGS sequence"/>
</dbReference>
<dbReference type="EMBL" id="FJOG01000004">
    <property type="protein sequence ID" value="CZR53826.1"/>
    <property type="molecule type" value="Genomic_DNA"/>
</dbReference>
<dbReference type="PANTHER" id="PTHR47064:SF2">
    <property type="entry name" value="SMP-30_GLUCONOLACTONASE_LRE-LIKE REGION DOMAIN-CONTAINING PROTEIN-RELATED"/>
    <property type="match status" value="1"/>
</dbReference>
<name>A0A1L7WM49_9HELO</name>
<feature type="chain" id="PRO_5012634564" evidence="1">
    <location>
        <begin position="25"/>
        <end position="434"/>
    </location>
</feature>
<dbReference type="InterPro" id="IPR013658">
    <property type="entry name" value="SGL"/>
</dbReference>
<dbReference type="GO" id="GO:0016787">
    <property type="term" value="F:hydrolase activity"/>
    <property type="evidence" value="ECO:0007669"/>
    <property type="project" value="UniProtKB-KW"/>
</dbReference>
<evidence type="ECO:0000313" key="4">
    <source>
        <dbReference type="Proteomes" id="UP000184330"/>
    </source>
</evidence>
<evidence type="ECO:0000259" key="2">
    <source>
        <dbReference type="Pfam" id="PF08450"/>
    </source>
</evidence>
<evidence type="ECO:0000256" key="1">
    <source>
        <dbReference type="SAM" id="SignalP"/>
    </source>
</evidence>
<keyword evidence="4" id="KW-1185">Reference proteome</keyword>
<organism evidence="3 4">
    <name type="scientific">Phialocephala subalpina</name>
    <dbReference type="NCBI Taxonomy" id="576137"/>
    <lineage>
        <taxon>Eukaryota</taxon>
        <taxon>Fungi</taxon>
        <taxon>Dikarya</taxon>
        <taxon>Ascomycota</taxon>
        <taxon>Pezizomycotina</taxon>
        <taxon>Leotiomycetes</taxon>
        <taxon>Helotiales</taxon>
        <taxon>Mollisiaceae</taxon>
        <taxon>Phialocephala</taxon>
        <taxon>Phialocephala fortinii species complex</taxon>
    </lineage>
</organism>
<proteinExistence type="predicted"/>